<evidence type="ECO:0000313" key="3">
    <source>
        <dbReference type="Proteomes" id="UP001139955"/>
    </source>
</evidence>
<reference evidence="2" key="1">
    <citation type="submission" date="2022-09" db="EMBL/GenBank/DDBJ databases">
        <authorList>
            <person name="Cesa-Luna C."/>
            <person name="Girard L."/>
            <person name="Lood C."/>
            <person name="Hofte M."/>
            <person name="De Mot R."/>
        </authorList>
    </citation>
    <scope>NUCLEOTIDE SEQUENCE</scope>
    <source>
        <strain evidence="2">B1M3-32</strain>
    </source>
</reference>
<feature type="domain" description="Methyltransferase" evidence="1">
    <location>
        <begin position="176"/>
        <end position="271"/>
    </location>
</feature>
<dbReference type="EMBL" id="JAOSKY010000008">
    <property type="protein sequence ID" value="MCU7249227.1"/>
    <property type="molecule type" value="Genomic_DNA"/>
</dbReference>
<dbReference type="Gene3D" id="3.40.50.150">
    <property type="entry name" value="Vaccinia Virus protein VP39"/>
    <property type="match status" value="1"/>
</dbReference>
<proteinExistence type="predicted"/>
<sequence length="319" mass="35385">MSQPFMEIDHLRELTLAHDLSPHILTAGAFGYFVEPPGNGLHHLFFLCMDGRTWVGRKVLQLDRHQRWQASSVLKPTMLLGPHVQSQWSNEGLSICFRPVSPEAKAAFFESALAGPDSEIQFPFPLLDADGQEAVCPPRFWHCHDGLAVQLDAQEQHLREHCAGLLQTTVAAGALIYDPACSTGRFIAHLAHSLPDCRFLGTDRSASMIEHAKHWHAATPVEFRLLDAGDAYASGVRCDVLILRFLNAEVLTRQQAHTIFESLIGCVEPGGTVLVFGHTPVLLAVNWLAARLGLRLESSVAARPGQTELFQFYRLRMAR</sequence>
<keyword evidence="3" id="KW-1185">Reference proteome</keyword>
<dbReference type="RefSeq" id="WP_301622414.1">
    <property type="nucleotide sequence ID" value="NZ_JAOSKY010000008.1"/>
</dbReference>
<keyword evidence="2" id="KW-0489">Methyltransferase</keyword>
<keyword evidence="2" id="KW-0808">Transferase</keyword>
<reference evidence="2" key="2">
    <citation type="journal article" date="2023" name="mSystems">
        <title>Charting the Lipopeptidome of Nonpathogenic Pseudomonas.</title>
        <authorList>
            <person name="Cesa-Luna C."/>
            <person name="Geudens N."/>
            <person name="Girard L."/>
            <person name="De Roo V."/>
            <person name="Maklad H.R."/>
            <person name="Martins J.C."/>
            <person name="Hofte M."/>
            <person name="De Mot R."/>
        </authorList>
    </citation>
    <scope>NUCLEOTIDE SEQUENCE</scope>
    <source>
        <strain evidence="2">B1M3-32</strain>
    </source>
</reference>
<name>A0A9X3B3E6_9PSED</name>
<dbReference type="InterPro" id="IPR041698">
    <property type="entry name" value="Methyltransf_25"/>
</dbReference>
<dbReference type="Proteomes" id="UP001139955">
    <property type="component" value="Unassembled WGS sequence"/>
</dbReference>
<evidence type="ECO:0000313" key="2">
    <source>
        <dbReference type="EMBL" id="MCU7249227.1"/>
    </source>
</evidence>
<dbReference type="GO" id="GO:0008168">
    <property type="term" value="F:methyltransferase activity"/>
    <property type="evidence" value="ECO:0007669"/>
    <property type="project" value="UniProtKB-KW"/>
</dbReference>
<gene>
    <name evidence="2" type="ORF">OC940_15560</name>
</gene>
<dbReference type="Pfam" id="PF13649">
    <property type="entry name" value="Methyltransf_25"/>
    <property type="match status" value="1"/>
</dbReference>
<dbReference type="InterPro" id="IPR029063">
    <property type="entry name" value="SAM-dependent_MTases_sf"/>
</dbReference>
<dbReference type="AlphaFoldDB" id="A0A9X3B3E6"/>
<accession>A0A9X3B3E6</accession>
<protein>
    <submittedName>
        <fullName evidence="2">Class I SAM-dependent methyltransferase</fullName>
    </submittedName>
</protein>
<organism evidence="2 3">
    <name type="scientific">Pseudomonas koreensis</name>
    <dbReference type="NCBI Taxonomy" id="198620"/>
    <lineage>
        <taxon>Bacteria</taxon>
        <taxon>Pseudomonadati</taxon>
        <taxon>Pseudomonadota</taxon>
        <taxon>Gammaproteobacteria</taxon>
        <taxon>Pseudomonadales</taxon>
        <taxon>Pseudomonadaceae</taxon>
        <taxon>Pseudomonas</taxon>
    </lineage>
</organism>
<evidence type="ECO:0000259" key="1">
    <source>
        <dbReference type="Pfam" id="PF13649"/>
    </source>
</evidence>
<dbReference type="GO" id="GO:0032259">
    <property type="term" value="P:methylation"/>
    <property type="evidence" value="ECO:0007669"/>
    <property type="project" value="UniProtKB-KW"/>
</dbReference>
<comment type="caution">
    <text evidence="2">The sequence shown here is derived from an EMBL/GenBank/DDBJ whole genome shotgun (WGS) entry which is preliminary data.</text>
</comment>
<dbReference type="CDD" id="cd02440">
    <property type="entry name" value="AdoMet_MTases"/>
    <property type="match status" value="1"/>
</dbReference>
<dbReference type="SUPFAM" id="SSF53335">
    <property type="entry name" value="S-adenosyl-L-methionine-dependent methyltransferases"/>
    <property type="match status" value="1"/>
</dbReference>